<protein>
    <submittedName>
        <fullName evidence="2">Uncharacterized protein</fullName>
    </submittedName>
</protein>
<dbReference type="Proteomes" id="UP000249166">
    <property type="component" value="Unassembled WGS sequence"/>
</dbReference>
<comment type="caution">
    <text evidence="2">The sequence shown here is derived from an EMBL/GenBank/DDBJ whole genome shotgun (WGS) entry which is preliminary data.</text>
</comment>
<evidence type="ECO:0000313" key="3">
    <source>
        <dbReference type="Proteomes" id="UP000249166"/>
    </source>
</evidence>
<dbReference type="RefSeq" id="WP_111903859.1">
    <property type="nucleotide sequence ID" value="NZ_QLNP01000074.1"/>
</dbReference>
<accession>A0A328HIH5</accession>
<dbReference type="EMBL" id="QLNP01000074">
    <property type="protein sequence ID" value="RAM37255.1"/>
    <property type="molecule type" value="Genomic_DNA"/>
</dbReference>
<evidence type="ECO:0000256" key="1">
    <source>
        <dbReference type="SAM" id="Phobius"/>
    </source>
</evidence>
<proteinExistence type="predicted"/>
<dbReference type="OrthoDB" id="9811665at2"/>
<dbReference type="AlphaFoldDB" id="A0A328HIH5"/>
<name>A0A328HIH5_ARTGO</name>
<keyword evidence="1" id="KW-0472">Membrane</keyword>
<keyword evidence="1" id="KW-1133">Transmembrane helix</keyword>
<keyword evidence="1" id="KW-0812">Transmembrane</keyword>
<gene>
    <name evidence="2" type="ORF">DBZ45_10545</name>
</gene>
<organism evidence="2 3">
    <name type="scientific">Arthrobacter globiformis</name>
    <dbReference type="NCBI Taxonomy" id="1665"/>
    <lineage>
        <taxon>Bacteria</taxon>
        <taxon>Bacillati</taxon>
        <taxon>Actinomycetota</taxon>
        <taxon>Actinomycetes</taxon>
        <taxon>Micrococcales</taxon>
        <taxon>Micrococcaceae</taxon>
        <taxon>Arthrobacter</taxon>
    </lineage>
</organism>
<feature type="transmembrane region" description="Helical" evidence="1">
    <location>
        <begin position="21"/>
        <end position="43"/>
    </location>
</feature>
<evidence type="ECO:0000313" key="2">
    <source>
        <dbReference type="EMBL" id="RAM37255.1"/>
    </source>
</evidence>
<reference evidence="2 3" key="1">
    <citation type="submission" date="2018-04" db="EMBL/GenBank/DDBJ databases">
        <title>Bacteria isolated from cave deposits of Manipur.</title>
        <authorList>
            <person name="Sahoo D."/>
            <person name="Sarangthem I."/>
            <person name="Nandeibam J."/>
        </authorList>
    </citation>
    <scope>NUCLEOTIDE SEQUENCE [LARGE SCALE GENOMIC DNA]</scope>
    <source>
        <strain evidence="3">mrc11</strain>
    </source>
</reference>
<sequence length="212" mass="22394">MSGKVKLPKPIKVNGTPKRRLPFVLSGIGLAIMLALAGLYWLGQALPAQQVAQAQAAAKAKEDEAAEKKKAESDAFWAKVDADNKAQREKDAKALADFEASDGGEAERTKTEMEKLGWKQFSGDFYYQFADKSDYSCSYSKCLVVHVTTMAPAGCPGGLYVEATVDAGGASVGKANSITAALPQGKDAIVKLTDTSGAGEAMALTDLHCLRS</sequence>